<sequence length="115" mass="12826">MPHPVDIHLGRRLRHRRWVLGKTQGELADALGVRFQQVQKYESGTNRISASRLWDIAKALEVPIDHFFLGLEGCGAEVEHEELQSDRVPEARNGPQPTESAVAHPVNLGIAFVCP</sequence>
<dbReference type="EMBL" id="FOYO01000001">
    <property type="protein sequence ID" value="SFR43133.1"/>
    <property type="molecule type" value="Genomic_DNA"/>
</dbReference>
<dbReference type="SUPFAM" id="SSF47413">
    <property type="entry name" value="lambda repressor-like DNA-binding domains"/>
    <property type="match status" value="1"/>
</dbReference>
<feature type="domain" description="HTH cro/C1-type" evidence="1">
    <location>
        <begin position="13"/>
        <end position="67"/>
    </location>
</feature>
<dbReference type="Pfam" id="PF01381">
    <property type="entry name" value="HTH_3"/>
    <property type="match status" value="1"/>
</dbReference>
<protein>
    <submittedName>
        <fullName evidence="2">Transcriptional regulator, contains XRE-family HTH domain</fullName>
    </submittedName>
</protein>
<accession>A0A1I6GLP9</accession>
<dbReference type="Gene3D" id="1.10.260.40">
    <property type="entry name" value="lambda repressor-like DNA-binding domains"/>
    <property type="match status" value="1"/>
</dbReference>
<dbReference type="CDD" id="cd00093">
    <property type="entry name" value="HTH_XRE"/>
    <property type="match status" value="1"/>
</dbReference>
<proteinExistence type="predicted"/>
<dbReference type="InterPro" id="IPR010982">
    <property type="entry name" value="Lambda_DNA-bd_dom_sf"/>
</dbReference>
<dbReference type="STRING" id="670154.SAMN04488002_1680"/>
<dbReference type="GO" id="GO:0003677">
    <property type="term" value="F:DNA binding"/>
    <property type="evidence" value="ECO:0007669"/>
    <property type="project" value="InterPro"/>
</dbReference>
<dbReference type="OrthoDB" id="9797172at2"/>
<reference evidence="3" key="1">
    <citation type="submission" date="2016-10" db="EMBL/GenBank/DDBJ databases">
        <authorList>
            <person name="Varghese N."/>
            <person name="Submissions S."/>
        </authorList>
    </citation>
    <scope>NUCLEOTIDE SEQUENCE [LARGE SCALE GENOMIC DNA]</scope>
    <source>
        <strain evidence="3">DSM 26921</strain>
    </source>
</reference>
<dbReference type="RefSeq" id="WP_090215096.1">
    <property type="nucleotide sequence ID" value="NZ_FOYO01000001.1"/>
</dbReference>
<keyword evidence="3" id="KW-1185">Reference proteome</keyword>
<evidence type="ECO:0000259" key="1">
    <source>
        <dbReference type="PROSITE" id="PS50943"/>
    </source>
</evidence>
<organism evidence="2 3">
    <name type="scientific">Litoreibacter janthinus</name>
    <dbReference type="NCBI Taxonomy" id="670154"/>
    <lineage>
        <taxon>Bacteria</taxon>
        <taxon>Pseudomonadati</taxon>
        <taxon>Pseudomonadota</taxon>
        <taxon>Alphaproteobacteria</taxon>
        <taxon>Rhodobacterales</taxon>
        <taxon>Roseobacteraceae</taxon>
        <taxon>Litoreibacter</taxon>
    </lineage>
</organism>
<dbReference type="Proteomes" id="UP000199658">
    <property type="component" value="Unassembled WGS sequence"/>
</dbReference>
<name>A0A1I6GLP9_9RHOB</name>
<dbReference type="SMART" id="SM00530">
    <property type="entry name" value="HTH_XRE"/>
    <property type="match status" value="1"/>
</dbReference>
<dbReference type="AlphaFoldDB" id="A0A1I6GLP9"/>
<evidence type="ECO:0000313" key="2">
    <source>
        <dbReference type="EMBL" id="SFR43133.1"/>
    </source>
</evidence>
<dbReference type="InterPro" id="IPR001387">
    <property type="entry name" value="Cro/C1-type_HTH"/>
</dbReference>
<evidence type="ECO:0000313" key="3">
    <source>
        <dbReference type="Proteomes" id="UP000199658"/>
    </source>
</evidence>
<dbReference type="PROSITE" id="PS50943">
    <property type="entry name" value="HTH_CROC1"/>
    <property type="match status" value="1"/>
</dbReference>
<gene>
    <name evidence="2" type="ORF">SAMN04488002_1680</name>
</gene>